<dbReference type="RefSeq" id="WP_188467738.1">
    <property type="nucleotide sequence ID" value="NZ_BAABHU010000023.1"/>
</dbReference>
<evidence type="ECO:0000313" key="4">
    <source>
        <dbReference type="Proteomes" id="UP000636010"/>
    </source>
</evidence>
<keyword evidence="4" id="KW-1185">Reference proteome</keyword>
<reference evidence="1" key="4">
    <citation type="submission" date="2024-05" db="EMBL/GenBank/DDBJ databases">
        <authorList>
            <person name="Sun Q."/>
            <person name="Zhou Y."/>
        </authorList>
    </citation>
    <scope>NUCLEOTIDE SEQUENCE</scope>
    <source>
        <strain evidence="1">CGMCC 1.10832</strain>
    </source>
</reference>
<evidence type="ECO:0000313" key="3">
    <source>
        <dbReference type="Proteomes" id="UP000240608"/>
    </source>
</evidence>
<gene>
    <name evidence="2" type="ORF">C9994_06780</name>
    <name evidence="1" type="ORF">GCM10011506_46320</name>
</gene>
<reference evidence="4" key="3">
    <citation type="journal article" date="2019" name="Int. J. Syst. Evol. Microbiol.">
        <title>The Global Catalogue of Microorganisms (GCM) 10K type strain sequencing project: providing services to taxonomists for standard genome sequencing and annotation.</title>
        <authorList>
            <consortium name="The Broad Institute Genomics Platform"/>
            <consortium name="The Broad Institute Genome Sequencing Center for Infectious Disease"/>
            <person name="Wu L."/>
            <person name="Ma J."/>
        </authorList>
    </citation>
    <scope>NUCLEOTIDE SEQUENCE [LARGE SCALE GENOMIC DNA]</scope>
    <source>
        <strain evidence="4">CGMCC 1.10832</strain>
    </source>
</reference>
<dbReference type="Proteomes" id="UP000240608">
    <property type="component" value="Unassembled WGS sequence"/>
</dbReference>
<accession>A0A2T4DRV2</accession>
<reference evidence="1" key="1">
    <citation type="journal article" date="2014" name="Int. J. Syst. Evol. Microbiol.">
        <title>Complete genome of a new Firmicutes species belonging to the dominant human colonic microbiota ('Ruminococcus bicirculans') reveals two chromosomes and a selective capacity to utilize plant glucans.</title>
        <authorList>
            <consortium name="NISC Comparative Sequencing Program"/>
            <person name="Wegmann U."/>
            <person name="Louis P."/>
            <person name="Goesmann A."/>
            <person name="Henrissat B."/>
            <person name="Duncan S.H."/>
            <person name="Flint H.J."/>
        </authorList>
    </citation>
    <scope>NUCLEOTIDE SEQUENCE</scope>
    <source>
        <strain evidence="1">CGMCC 1.10832</strain>
    </source>
</reference>
<dbReference type="AlphaFoldDB" id="A0A2T4DRV2"/>
<name>A0A2T4DRV2_9BACT</name>
<dbReference type="EMBL" id="PYVU01000045">
    <property type="protein sequence ID" value="PTB96559.1"/>
    <property type="molecule type" value="Genomic_DNA"/>
</dbReference>
<organism evidence="2 3">
    <name type="scientific">Marivirga lumbricoides</name>
    <dbReference type="NCBI Taxonomy" id="1046115"/>
    <lineage>
        <taxon>Bacteria</taxon>
        <taxon>Pseudomonadati</taxon>
        <taxon>Bacteroidota</taxon>
        <taxon>Cytophagia</taxon>
        <taxon>Cytophagales</taxon>
        <taxon>Marivirgaceae</taxon>
        <taxon>Marivirga</taxon>
    </lineage>
</organism>
<dbReference type="InterPro" id="IPR054207">
    <property type="entry name" value="DUF6913"/>
</dbReference>
<proteinExistence type="predicted"/>
<evidence type="ECO:0000313" key="1">
    <source>
        <dbReference type="EMBL" id="GGC55411.1"/>
    </source>
</evidence>
<dbReference type="Pfam" id="PF21857">
    <property type="entry name" value="DUF6913"/>
    <property type="match status" value="1"/>
</dbReference>
<dbReference type="Proteomes" id="UP000636010">
    <property type="component" value="Unassembled WGS sequence"/>
</dbReference>
<evidence type="ECO:0000313" key="2">
    <source>
        <dbReference type="EMBL" id="PTB96559.1"/>
    </source>
</evidence>
<sequence length="183" mass="21749">MIKNKNVVRDTVLKYKIEQGRKLNRFLHKAYNYNELKKVGVIFSIKDLKKHEAVKKFIKTLEADGIEVKVLAYKPKETQNFEFYFNFFEDKDFTSFANIKSHHILSFLDQKLEYLFCLDDDLNLYMQYLLVNSKSNARIGAYQDQPKKARYFELMVKPNVEGDTKQLTEEIIHYVRKISGNDQ</sequence>
<dbReference type="EMBL" id="BMEC01000023">
    <property type="protein sequence ID" value="GGC55411.1"/>
    <property type="molecule type" value="Genomic_DNA"/>
</dbReference>
<protein>
    <submittedName>
        <fullName evidence="2">Uncharacterized protein</fullName>
    </submittedName>
</protein>
<reference evidence="2 3" key="2">
    <citation type="submission" date="2018-03" db="EMBL/GenBank/DDBJ databases">
        <title>Cross-interface Injection: A General Nanoliter Liquid Handling Method Applied to Single Cells Genome Amplification Automated Nanoliter Liquid Handling Applied to Single Cell Multiple Displacement Amplification.</title>
        <authorList>
            <person name="Yun J."/>
            <person name="Xu P."/>
            <person name="Xu J."/>
            <person name="Dai X."/>
            <person name="Wang Y."/>
            <person name="Zheng X."/>
            <person name="Cao C."/>
            <person name="Yi Q."/>
            <person name="Zhu Y."/>
            <person name="Wang L."/>
            <person name="Dong Z."/>
            <person name="Huang Y."/>
            <person name="Huang L."/>
            <person name="Du W."/>
        </authorList>
    </citation>
    <scope>NUCLEOTIDE SEQUENCE [LARGE SCALE GENOMIC DNA]</scope>
    <source>
        <strain evidence="2 3">Z-D1-2</strain>
    </source>
</reference>
<comment type="caution">
    <text evidence="2">The sequence shown here is derived from an EMBL/GenBank/DDBJ whole genome shotgun (WGS) entry which is preliminary data.</text>
</comment>